<keyword evidence="2" id="KW-0479">Metal-binding</keyword>
<dbReference type="InterPro" id="IPR027806">
    <property type="entry name" value="HARBI1_dom"/>
</dbReference>
<reference evidence="4 5" key="1">
    <citation type="submission" date="2019-08" db="EMBL/GenBank/DDBJ databases">
        <title>Whole genome of Aphis craccivora.</title>
        <authorList>
            <person name="Voronova N.V."/>
            <person name="Shulinski R.S."/>
            <person name="Bandarenka Y.V."/>
            <person name="Zhorov D.G."/>
            <person name="Warner D."/>
        </authorList>
    </citation>
    <scope>NUCLEOTIDE SEQUENCE [LARGE SCALE GENOMIC DNA]</scope>
    <source>
        <strain evidence="4">180601</strain>
        <tissue evidence="4">Whole Body</tissue>
    </source>
</reference>
<evidence type="ECO:0000313" key="5">
    <source>
        <dbReference type="Proteomes" id="UP000478052"/>
    </source>
</evidence>
<organism evidence="4 5">
    <name type="scientific">Aphis craccivora</name>
    <name type="common">Cowpea aphid</name>
    <dbReference type="NCBI Taxonomy" id="307492"/>
    <lineage>
        <taxon>Eukaryota</taxon>
        <taxon>Metazoa</taxon>
        <taxon>Ecdysozoa</taxon>
        <taxon>Arthropoda</taxon>
        <taxon>Hexapoda</taxon>
        <taxon>Insecta</taxon>
        <taxon>Pterygota</taxon>
        <taxon>Neoptera</taxon>
        <taxon>Paraneoptera</taxon>
        <taxon>Hemiptera</taxon>
        <taxon>Sternorrhyncha</taxon>
        <taxon>Aphidomorpha</taxon>
        <taxon>Aphidoidea</taxon>
        <taxon>Aphididae</taxon>
        <taxon>Aphidini</taxon>
        <taxon>Aphis</taxon>
        <taxon>Aphis</taxon>
    </lineage>
</organism>
<feature type="non-terminal residue" evidence="4">
    <location>
        <position position="1"/>
    </location>
</feature>
<name>A0A6G0VND8_APHCR</name>
<evidence type="ECO:0000259" key="3">
    <source>
        <dbReference type="Pfam" id="PF13359"/>
    </source>
</evidence>
<dbReference type="Proteomes" id="UP000478052">
    <property type="component" value="Unassembled WGS sequence"/>
</dbReference>
<dbReference type="PANTHER" id="PTHR23080:SF143">
    <property type="entry name" value="SI:DKEY-56D12.4"/>
    <property type="match status" value="1"/>
</dbReference>
<evidence type="ECO:0000256" key="1">
    <source>
        <dbReference type="ARBA" id="ARBA00001968"/>
    </source>
</evidence>
<feature type="non-terminal residue" evidence="4">
    <location>
        <position position="233"/>
    </location>
</feature>
<feature type="domain" description="DDE Tnp4" evidence="3">
    <location>
        <begin position="63"/>
        <end position="221"/>
    </location>
</feature>
<comment type="cofactor">
    <cofactor evidence="1">
        <name>a divalent metal cation</name>
        <dbReference type="ChEBI" id="CHEBI:60240"/>
    </cofactor>
</comment>
<dbReference type="Pfam" id="PF13359">
    <property type="entry name" value="DDE_Tnp_4"/>
    <property type="match status" value="1"/>
</dbReference>
<keyword evidence="5" id="KW-1185">Reference proteome</keyword>
<sequence length="233" mass="26707">ITYSAISAIFNINPTTVTRVFYNILYALASQTKHFIFWPDKKTVFNTLPKAFKSNYPNCRCIIDCTEIKTEQPSTVEQRVYMYSHYKNTYTIKVLVAITPSGFISFVSKCYGGRSSDTFITNDCGFLSKLEPNDEVMADKGFPGIKVSCENVKSVLVVPPILHNRRFTEEEVLQTYSVASVRIHIERVFSRLKTYSILNKITVDLLPSTDEIIYICCVLTNLQSTYYVTRIQY</sequence>
<dbReference type="PANTHER" id="PTHR23080">
    <property type="entry name" value="THAP DOMAIN PROTEIN"/>
    <property type="match status" value="1"/>
</dbReference>
<comment type="caution">
    <text evidence="4">The sequence shown here is derived from an EMBL/GenBank/DDBJ whole genome shotgun (WGS) entry which is preliminary data.</text>
</comment>
<dbReference type="EMBL" id="VUJU01014079">
    <property type="protein sequence ID" value="KAF0702973.1"/>
    <property type="molecule type" value="Genomic_DNA"/>
</dbReference>
<proteinExistence type="predicted"/>
<dbReference type="OrthoDB" id="6620488at2759"/>
<evidence type="ECO:0000313" key="4">
    <source>
        <dbReference type="EMBL" id="KAF0702973.1"/>
    </source>
</evidence>
<evidence type="ECO:0000256" key="2">
    <source>
        <dbReference type="ARBA" id="ARBA00022723"/>
    </source>
</evidence>
<protein>
    <submittedName>
        <fullName evidence="4">THAP-type domain-containing protein</fullName>
    </submittedName>
</protein>
<accession>A0A6G0VND8</accession>
<dbReference type="AlphaFoldDB" id="A0A6G0VND8"/>
<gene>
    <name evidence="4" type="ORF">FWK35_00034189</name>
</gene>
<dbReference type="GO" id="GO:0046872">
    <property type="term" value="F:metal ion binding"/>
    <property type="evidence" value="ECO:0007669"/>
    <property type="project" value="UniProtKB-KW"/>
</dbReference>